<name>A0A8S2FQR1_9BILA</name>
<evidence type="ECO:0000256" key="1">
    <source>
        <dbReference type="SAM" id="MobiDB-lite"/>
    </source>
</evidence>
<evidence type="ECO:0000313" key="3">
    <source>
        <dbReference type="EMBL" id="CAF4321020.1"/>
    </source>
</evidence>
<dbReference type="EMBL" id="CAJNOK010037842">
    <property type="protein sequence ID" value="CAF1533765.1"/>
    <property type="molecule type" value="Genomic_DNA"/>
</dbReference>
<sequence length="250" mass="27999">MVPNSQVAGTAIVMDSMVVLKMMISEGITPMLQNSNQLVAFKQTFDKVNQRGMRCGVYSRWFFEGHPEDIRPVEFDQRDSTYFDLVSELAIIGTKYYIGSTISQAASLINAAQQSNNENAKLSWARLAAHKKEVLTDEFSRVMDIIKGVTARPLISRILSEDPEDQVQGIAEYNEQLRKIAYIIESETPTEIQVASREVRTRVTSIETHDVTAPSEEHTASIITTTEATADTRPKPVRSATPKPRHTPKK</sequence>
<dbReference type="Proteomes" id="UP000677228">
    <property type="component" value="Unassembled WGS sequence"/>
</dbReference>
<evidence type="ECO:0000313" key="2">
    <source>
        <dbReference type="EMBL" id="CAF1533765.1"/>
    </source>
</evidence>
<organism evidence="2 4">
    <name type="scientific">Didymodactylos carnosus</name>
    <dbReference type="NCBI Taxonomy" id="1234261"/>
    <lineage>
        <taxon>Eukaryota</taxon>
        <taxon>Metazoa</taxon>
        <taxon>Spiralia</taxon>
        <taxon>Gnathifera</taxon>
        <taxon>Rotifera</taxon>
        <taxon>Eurotatoria</taxon>
        <taxon>Bdelloidea</taxon>
        <taxon>Philodinida</taxon>
        <taxon>Philodinidae</taxon>
        <taxon>Didymodactylos</taxon>
    </lineage>
</organism>
<comment type="caution">
    <text evidence="2">The sequence shown here is derived from an EMBL/GenBank/DDBJ whole genome shotgun (WGS) entry which is preliminary data.</text>
</comment>
<dbReference type="Proteomes" id="UP000682733">
    <property type="component" value="Unassembled WGS sequence"/>
</dbReference>
<feature type="region of interest" description="Disordered" evidence="1">
    <location>
        <begin position="224"/>
        <end position="250"/>
    </location>
</feature>
<dbReference type="EMBL" id="CAJOBA010060097">
    <property type="protein sequence ID" value="CAF4321020.1"/>
    <property type="molecule type" value="Genomic_DNA"/>
</dbReference>
<evidence type="ECO:0000313" key="4">
    <source>
        <dbReference type="Proteomes" id="UP000677228"/>
    </source>
</evidence>
<reference evidence="2" key="1">
    <citation type="submission" date="2021-02" db="EMBL/GenBank/DDBJ databases">
        <authorList>
            <person name="Nowell W R."/>
        </authorList>
    </citation>
    <scope>NUCLEOTIDE SEQUENCE</scope>
</reference>
<accession>A0A8S2FQR1</accession>
<protein>
    <submittedName>
        <fullName evidence="2">Uncharacterized protein</fullName>
    </submittedName>
</protein>
<gene>
    <name evidence="2" type="ORF">OVA965_LOCUS38394</name>
    <name evidence="3" type="ORF">TMI583_LOCUS39575</name>
</gene>
<dbReference type="AlphaFoldDB" id="A0A8S2FQR1"/>
<proteinExistence type="predicted"/>